<evidence type="ECO:0000256" key="7">
    <source>
        <dbReference type="ARBA" id="ARBA00023136"/>
    </source>
</evidence>
<dbReference type="InterPro" id="IPR000917">
    <property type="entry name" value="Sulfatase_N"/>
</dbReference>
<evidence type="ECO:0000256" key="2">
    <source>
        <dbReference type="ARBA" id="ARBA00022475"/>
    </source>
</evidence>
<dbReference type="SUPFAM" id="SSF53649">
    <property type="entry name" value="Alkaline phosphatase-like"/>
    <property type="match status" value="1"/>
</dbReference>
<keyword evidence="5 8" id="KW-0812">Transmembrane</keyword>
<dbReference type="InterPro" id="IPR040423">
    <property type="entry name" value="PEA_transferase"/>
</dbReference>
<comment type="caution">
    <text evidence="11">The sequence shown here is derived from an EMBL/GenBank/DDBJ whole genome shotgun (WGS) entry which is preliminary data.</text>
</comment>
<keyword evidence="12" id="KW-1185">Reference proteome</keyword>
<feature type="domain" description="Sulfatase N-terminal" evidence="9">
    <location>
        <begin position="231"/>
        <end position="517"/>
    </location>
</feature>
<evidence type="ECO:0000259" key="10">
    <source>
        <dbReference type="Pfam" id="PF08019"/>
    </source>
</evidence>
<dbReference type="AlphaFoldDB" id="A0A3A1WH38"/>
<dbReference type="OrthoDB" id="9786870at2"/>
<feature type="transmembrane region" description="Helical" evidence="8">
    <location>
        <begin position="66"/>
        <end position="86"/>
    </location>
</feature>
<dbReference type="Pfam" id="PF00884">
    <property type="entry name" value="Sulfatase"/>
    <property type="match status" value="1"/>
</dbReference>
<dbReference type="PANTHER" id="PTHR30443">
    <property type="entry name" value="INNER MEMBRANE PROTEIN"/>
    <property type="match status" value="1"/>
</dbReference>
<dbReference type="GO" id="GO:0009244">
    <property type="term" value="P:lipopolysaccharide core region biosynthetic process"/>
    <property type="evidence" value="ECO:0007669"/>
    <property type="project" value="TreeGrafter"/>
</dbReference>
<comment type="subcellular location">
    <subcellularLocation>
        <location evidence="1">Cell inner membrane</location>
        <topology evidence="1">Multi-pass membrane protein</topology>
    </subcellularLocation>
</comment>
<dbReference type="PANTHER" id="PTHR30443:SF0">
    <property type="entry name" value="PHOSPHOETHANOLAMINE TRANSFERASE EPTA"/>
    <property type="match status" value="1"/>
</dbReference>
<evidence type="ECO:0000313" key="12">
    <source>
        <dbReference type="Proteomes" id="UP000265750"/>
    </source>
</evidence>
<name>A0A3A1WH38_9HYPH</name>
<dbReference type="InterPro" id="IPR017850">
    <property type="entry name" value="Alkaline_phosphatase_core_sf"/>
</dbReference>
<evidence type="ECO:0000259" key="9">
    <source>
        <dbReference type="Pfam" id="PF00884"/>
    </source>
</evidence>
<keyword evidence="2" id="KW-1003">Cell membrane</keyword>
<reference evidence="12" key="1">
    <citation type="submission" date="2018-09" db="EMBL/GenBank/DDBJ databases">
        <authorList>
            <person name="Tuo L."/>
        </authorList>
    </citation>
    <scope>NUCLEOTIDE SEQUENCE [LARGE SCALE GENOMIC DNA]</scope>
    <source>
        <strain evidence="12">M2BS4Y-1</strain>
    </source>
</reference>
<protein>
    <submittedName>
        <fullName evidence="11">Phosphoethanolamine--lipid A transferase</fullName>
    </submittedName>
</protein>
<keyword evidence="6 8" id="KW-1133">Transmembrane helix</keyword>
<keyword evidence="4 11" id="KW-0808">Transferase</keyword>
<evidence type="ECO:0000256" key="8">
    <source>
        <dbReference type="SAM" id="Phobius"/>
    </source>
</evidence>
<dbReference type="Proteomes" id="UP000265750">
    <property type="component" value="Unassembled WGS sequence"/>
</dbReference>
<dbReference type="Pfam" id="PF08019">
    <property type="entry name" value="EptA_B_N"/>
    <property type="match status" value="1"/>
</dbReference>
<accession>A0A3A1WH38</accession>
<dbReference type="InterPro" id="IPR012549">
    <property type="entry name" value="EptA-like_N"/>
</dbReference>
<evidence type="ECO:0000256" key="4">
    <source>
        <dbReference type="ARBA" id="ARBA00022679"/>
    </source>
</evidence>
<dbReference type="Gene3D" id="3.40.720.10">
    <property type="entry name" value="Alkaline Phosphatase, subunit A"/>
    <property type="match status" value="1"/>
</dbReference>
<organism evidence="11 12">
    <name type="scientific">Aureimonas flava</name>
    <dbReference type="NCBI Taxonomy" id="2320271"/>
    <lineage>
        <taxon>Bacteria</taxon>
        <taxon>Pseudomonadati</taxon>
        <taxon>Pseudomonadota</taxon>
        <taxon>Alphaproteobacteria</taxon>
        <taxon>Hyphomicrobiales</taxon>
        <taxon>Aurantimonadaceae</taxon>
        <taxon>Aureimonas</taxon>
    </lineage>
</organism>
<evidence type="ECO:0000256" key="6">
    <source>
        <dbReference type="ARBA" id="ARBA00022989"/>
    </source>
</evidence>
<feature type="domain" description="Phosphoethanolamine transferase N-terminal" evidence="10">
    <location>
        <begin position="51"/>
        <end position="200"/>
    </location>
</feature>
<dbReference type="InterPro" id="IPR058130">
    <property type="entry name" value="PEA_transf_C"/>
</dbReference>
<dbReference type="CDD" id="cd16017">
    <property type="entry name" value="LptA"/>
    <property type="match status" value="1"/>
</dbReference>
<evidence type="ECO:0000256" key="1">
    <source>
        <dbReference type="ARBA" id="ARBA00004429"/>
    </source>
</evidence>
<sequence length="550" mass="59568">MRLHRPALGSLPLVALAAAYLLFATNGTFWRKGFLYLGDHPLHLAGLGLGLFLLLFSLLAALSVRYLVKPMVIALVLVSAVASYYVDSYGILIDREMIANVALTTGAEAGHLLTEGFLVHLALFGLLPAALVALVRVRHRPFWRKVRWNGTAILASLALTLAIALLFYSSYASTFRMHRDMMASLNPVAPVTALVKYAKQLGGERTFVAAPLGTDAVPGPRLAAGGKPVVTVLVIGETARAQQFSLNGYNRPTNPELAERGVVSFTDVSSCGTSTAVSVPCMFSNLTRAGHSDAKARSVENVLDVLGHGGLDVRWIDNDTGAYHVADRVPYAYLPEGADPRFCEGGECRDEILTDRLAAELTSITRDTVIVLHQLGSHGPTYFQRYPASFERFTPACHTAEFADCKREEIVNAYDNTILYTDHVLAQAIDMLAARADLETAMLYVSDHGESLGENGIYLHAMPYMLAPSTQTHVPMIAWFSNGFAHRMGVDAACLANRRGAPLSHDNLFHTLIGLADLRTAVYDARLDAFAPCRAPEAPTQVSDLGTGTR</sequence>
<feature type="transmembrane region" description="Helical" evidence="8">
    <location>
        <begin position="40"/>
        <end position="59"/>
    </location>
</feature>
<evidence type="ECO:0000256" key="3">
    <source>
        <dbReference type="ARBA" id="ARBA00022519"/>
    </source>
</evidence>
<feature type="transmembrane region" description="Helical" evidence="8">
    <location>
        <begin position="149"/>
        <end position="171"/>
    </location>
</feature>
<keyword evidence="7 8" id="KW-0472">Membrane</keyword>
<dbReference type="GO" id="GO:0005886">
    <property type="term" value="C:plasma membrane"/>
    <property type="evidence" value="ECO:0007669"/>
    <property type="project" value="UniProtKB-SubCell"/>
</dbReference>
<evidence type="ECO:0000313" key="11">
    <source>
        <dbReference type="EMBL" id="RIX97996.1"/>
    </source>
</evidence>
<dbReference type="GO" id="GO:0016776">
    <property type="term" value="F:phosphotransferase activity, phosphate group as acceptor"/>
    <property type="evidence" value="ECO:0007669"/>
    <property type="project" value="TreeGrafter"/>
</dbReference>
<keyword evidence="3" id="KW-0997">Cell inner membrane</keyword>
<proteinExistence type="predicted"/>
<gene>
    <name evidence="11" type="ORF">D3218_18105</name>
</gene>
<dbReference type="NCBIfam" id="NF028537">
    <property type="entry name" value="P_eth_NH2_trans"/>
    <property type="match status" value="1"/>
</dbReference>
<feature type="transmembrane region" description="Helical" evidence="8">
    <location>
        <begin position="117"/>
        <end position="137"/>
    </location>
</feature>
<dbReference type="EMBL" id="QYRN01000012">
    <property type="protein sequence ID" value="RIX97996.1"/>
    <property type="molecule type" value="Genomic_DNA"/>
</dbReference>
<dbReference type="RefSeq" id="WP_119541487.1">
    <property type="nucleotide sequence ID" value="NZ_QYRN01000012.1"/>
</dbReference>
<evidence type="ECO:0000256" key="5">
    <source>
        <dbReference type="ARBA" id="ARBA00022692"/>
    </source>
</evidence>